<dbReference type="CDD" id="cd17502">
    <property type="entry name" value="MFS_Azr1_MDR_like"/>
    <property type="match status" value="1"/>
</dbReference>
<dbReference type="EMBL" id="VTFX01000003">
    <property type="protein sequence ID" value="KAD3720603.1"/>
    <property type="molecule type" value="Genomic_DNA"/>
</dbReference>
<evidence type="ECO:0000313" key="11">
    <source>
        <dbReference type="EMBL" id="KAD3720603.1"/>
    </source>
</evidence>
<evidence type="ECO:0000259" key="10">
    <source>
        <dbReference type="PROSITE" id="PS50850"/>
    </source>
</evidence>
<dbReference type="InterPro" id="IPR020846">
    <property type="entry name" value="MFS_dom"/>
</dbReference>
<dbReference type="AlphaFoldDB" id="A0A5N6MR04"/>
<reference evidence="11 12" key="1">
    <citation type="submission" date="2019-08" db="EMBL/GenBank/DDBJ databases">
        <title>Arthrobacter sp. nov., isolated from plateau pika and Tibetan wild ass.</title>
        <authorList>
            <person name="Ge Y."/>
        </authorList>
    </citation>
    <scope>NUCLEOTIDE SEQUENCE [LARGE SCALE GENOMIC DNA]</scope>
    <source>
        <strain evidence="11 12">785</strain>
    </source>
</reference>
<dbReference type="SUPFAM" id="SSF103473">
    <property type="entry name" value="MFS general substrate transporter"/>
    <property type="match status" value="1"/>
</dbReference>
<evidence type="ECO:0000256" key="4">
    <source>
        <dbReference type="ARBA" id="ARBA00022475"/>
    </source>
</evidence>
<feature type="transmembrane region" description="Helical" evidence="9">
    <location>
        <begin position="440"/>
        <end position="463"/>
    </location>
</feature>
<comment type="subcellular location">
    <subcellularLocation>
        <location evidence="1">Cell membrane</location>
        <topology evidence="1">Multi-pass membrane protein</topology>
    </subcellularLocation>
</comment>
<dbReference type="PANTHER" id="PTHR23501">
    <property type="entry name" value="MAJOR FACILITATOR SUPERFAMILY"/>
    <property type="match status" value="1"/>
</dbReference>
<feature type="transmembrane region" description="Helical" evidence="9">
    <location>
        <begin position="553"/>
        <end position="572"/>
    </location>
</feature>
<evidence type="ECO:0000313" key="12">
    <source>
        <dbReference type="Proteomes" id="UP000326852"/>
    </source>
</evidence>
<dbReference type="Gene3D" id="1.20.1720.10">
    <property type="entry name" value="Multidrug resistance protein D"/>
    <property type="match status" value="1"/>
</dbReference>
<feature type="transmembrane region" description="Helical" evidence="9">
    <location>
        <begin position="282"/>
        <end position="302"/>
    </location>
</feature>
<feature type="region of interest" description="Disordered" evidence="8">
    <location>
        <begin position="63"/>
        <end position="85"/>
    </location>
</feature>
<feature type="transmembrane region" description="Helical" evidence="9">
    <location>
        <begin position="415"/>
        <end position="434"/>
    </location>
</feature>
<dbReference type="PRINTS" id="PR01036">
    <property type="entry name" value="TCRTETB"/>
</dbReference>
<accession>A0A5N6MR04</accession>
<evidence type="ECO:0000256" key="2">
    <source>
        <dbReference type="ARBA" id="ARBA00007520"/>
    </source>
</evidence>
<dbReference type="GO" id="GO:0005886">
    <property type="term" value="C:plasma membrane"/>
    <property type="evidence" value="ECO:0007669"/>
    <property type="project" value="UniProtKB-SubCell"/>
</dbReference>
<keyword evidence="5 9" id="KW-0812">Transmembrane</keyword>
<evidence type="ECO:0000256" key="1">
    <source>
        <dbReference type="ARBA" id="ARBA00004651"/>
    </source>
</evidence>
<dbReference type="PANTHER" id="PTHR23501:SF197">
    <property type="entry name" value="COMD"/>
    <property type="match status" value="1"/>
</dbReference>
<evidence type="ECO:0000256" key="9">
    <source>
        <dbReference type="SAM" id="Phobius"/>
    </source>
</evidence>
<evidence type="ECO:0000256" key="6">
    <source>
        <dbReference type="ARBA" id="ARBA00022989"/>
    </source>
</evidence>
<dbReference type="FunFam" id="1.20.1720.10:FF:000004">
    <property type="entry name" value="EmrB/QacA family drug resistance transporter"/>
    <property type="match status" value="1"/>
</dbReference>
<feature type="transmembrane region" description="Helical" evidence="9">
    <location>
        <begin position="185"/>
        <end position="206"/>
    </location>
</feature>
<organism evidence="11 12">
    <name type="scientific">Arthrobacter yangruifuii</name>
    <dbReference type="NCBI Taxonomy" id="2606616"/>
    <lineage>
        <taxon>Bacteria</taxon>
        <taxon>Bacillati</taxon>
        <taxon>Actinomycetota</taxon>
        <taxon>Actinomycetes</taxon>
        <taxon>Micrococcales</taxon>
        <taxon>Micrococcaceae</taxon>
        <taxon>Arthrobacter</taxon>
    </lineage>
</organism>
<dbReference type="Pfam" id="PF07690">
    <property type="entry name" value="MFS_1"/>
    <property type="match status" value="1"/>
</dbReference>
<evidence type="ECO:0000256" key="5">
    <source>
        <dbReference type="ARBA" id="ARBA00022692"/>
    </source>
</evidence>
<dbReference type="InterPro" id="IPR036259">
    <property type="entry name" value="MFS_trans_sf"/>
</dbReference>
<feature type="transmembrane region" description="Helical" evidence="9">
    <location>
        <begin position="349"/>
        <end position="371"/>
    </location>
</feature>
<feature type="compositionally biased region" description="Low complexity" evidence="8">
    <location>
        <begin position="65"/>
        <end position="79"/>
    </location>
</feature>
<protein>
    <submittedName>
        <fullName evidence="11">DHA2 family efflux MFS transporter permease subunit</fullName>
    </submittedName>
</protein>
<feature type="transmembrane region" description="Helical" evidence="9">
    <location>
        <begin position="129"/>
        <end position="148"/>
    </location>
</feature>
<name>A0A5N6MR04_9MICC</name>
<dbReference type="InterPro" id="IPR004638">
    <property type="entry name" value="EmrB-like"/>
</dbReference>
<keyword evidence="3" id="KW-0813">Transport</keyword>
<proteinExistence type="inferred from homology"/>
<feature type="domain" description="Major facilitator superfamily (MFS) profile" evidence="10">
    <location>
        <begin position="95"/>
        <end position="576"/>
    </location>
</feature>
<comment type="similarity">
    <text evidence="2">Belongs to the major facilitator superfamily. TCR/Tet family.</text>
</comment>
<keyword evidence="7 9" id="KW-0472">Membrane</keyword>
<dbReference type="GO" id="GO:0022857">
    <property type="term" value="F:transmembrane transporter activity"/>
    <property type="evidence" value="ECO:0007669"/>
    <property type="project" value="InterPro"/>
</dbReference>
<keyword evidence="4" id="KW-1003">Cell membrane</keyword>
<keyword evidence="6 9" id="KW-1133">Transmembrane helix</keyword>
<keyword evidence="12" id="KW-1185">Reference proteome</keyword>
<dbReference type="PROSITE" id="PS50850">
    <property type="entry name" value="MFS"/>
    <property type="match status" value="1"/>
</dbReference>
<dbReference type="OrthoDB" id="7375466at2"/>
<sequence length="587" mass="60647">MESVCVKLSLAPKKVDMAERFTARGTTAAHPAAGMTGAMGAPVSTVSLAAHSGATLAHPAAVPHSGASAAGADSPDLPSGRQPAPEHSRRRVAVVFAGLMLSVLLAALDQTIVSTALPTIVGDLHGLDHLSWVITAYLLTSTIGLPIYGKLGDLLGRKNIFIFAIVVFLGGSALSGQSHSMAELITYRAIQGVGGGGLIIGAQAIIGDIIPARERGKYMGLIGAAFGIASVSGPLLGGYLTDYWSWRWVFYINLPIGVIALAVIIGALHLPRNSAKGVRLDYAGAALLAIGSAALVLLTSWGGNNYAWTSPTILTLGAVFIVAVAVFIPVELRAKEPLLPLRLFSIRNFLICTLVGLAVGLAMFGSIAYLPTFLQIVNGASPTMSGLMMLPMTAGLLITSIGTGQLISRTGKYKIYPILGSATMILGLLLLSRISSSTPYSLTAAGMFVLGLGIGALMQNVVLIVQNSVPSHDMGTGVSTSNYFRQLGGSLGIALFGSLFIRRLNDQLASAPPGAGDPASGGANSISPEAIKALPPAAQDFVKSAFGEALPPIFLLGVPILAVAFILTLFIVQQPLSKTARVEAEVE</sequence>
<feature type="transmembrane region" description="Helical" evidence="9">
    <location>
        <begin position="383"/>
        <end position="403"/>
    </location>
</feature>
<feature type="transmembrane region" description="Helical" evidence="9">
    <location>
        <begin position="483"/>
        <end position="501"/>
    </location>
</feature>
<feature type="transmembrane region" description="Helical" evidence="9">
    <location>
        <begin position="308"/>
        <end position="328"/>
    </location>
</feature>
<feature type="transmembrane region" description="Helical" evidence="9">
    <location>
        <begin position="160"/>
        <end position="179"/>
    </location>
</feature>
<evidence type="ECO:0000256" key="7">
    <source>
        <dbReference type="ARBA" id="ARBA00023136"/>
    </source>
</evidence>
<feature type="transmembrane region" description="Helical" evidence="9">
    <location>
        <begin position="92"/>
        <end position="117"/>
    </location>
</feature>
<dbReference type="NCBIfam" id="TIGR00711">
    <property type="entry name" value="efflux_EmrB"/>
    <property type="match status" value="1"/>
</dbReference>
<gene>
    <name evidence="11" type="ORF">GD627_07280</name>
</gene>
<evidence type="ECO:0000256" key="8">
    <source>
        <dbReference type="SAM" id="MobiDB-lite"/>
    </source>
</evidence>
<comment type="caution">
    <text evidence="11">The sequence shown here is derived from an EMBL/GenBank/DDBJ whole genome shotgun (WGS) entry which is preliminary data.</text>
</comment>
<dbReference type="Proteomes" id="UP000326852">
    <property type="component" value="Unassembled WGS sequence"/>
</dbReference>
<evidence type="ECO:0000256" key="3">
    <source>
        <dbReference type="ARBA" id="ARBA00022448"/>
    </source>
</evidence>
<feature type="transmembrane region" description="Helical" evidence="9">
    <location>
        <begin position="218"/>
        <end position="236"/>
    </location>
</feature>
<dbReference type="Gene3D" id="1.20.1250.20">
    <property type="entry name" value="MFS general substrate transporter like domains"/>
    <property type="match status" value="1"/>
</dbReference>
<dbReference type="InterPro" id="IPR011701">
    <property type="entry name" value="MFS"/>
</dbReference>
<feature type="transmembrane region" description="Helical" evidence="9">
    <location>
        <begin position="248"/>
        <end position="270"/>
    </location>
</feature>